<dbReference type="Pfam" id="PF18911">
    <property type="entry name" value="PKD_4"/>
    <property type="match status" value="1"/>
</dbReference>
<dbReference type="InterPro" id="IPR035986">
    <property type="entry name" value="PKD_dom_sf"/>
</dbReference>
<evidence type="ECO:0000259" key="2">
    <source>
        <dbReference type="PROSITE" id="PS50093"/>
    </source>
</evidence>
<keyword evidence="4" id="KW-1185">Reference proteome</keyword>
<accession>A0A9E7PKM0</accession>
<evidence type="ECO:0000256" key="1">
    <source>
        <dbReference type="ARBA" id="ARBA00022737"/>
    </source>
</evidence>
<gene>
    <name evidence="3" type="ORF">L6E24_10980</name>
</gene>
<organism evidence="3 4">
    <name type="scientific">Methanoplanus endosymbiosus</name>
    <dbReference type="NCBI Taxonomy" id="33865"/>
    <lineage>
        <taxon>Archaea</taxon>
        <taxon>Methanobacteriati</taxon>
        <taxon>Methanobacteriota</taxon>
        <taxon>Stenosarchaea group</taxon>
        <taxon>Methanomicrobia</taxon>
        <taxon>Methanomicrobiales</taxon>
        <taxon>Methanomicrobiaceae</taxon>
        <taxon>Methanoplanus</taxon>
    </lineage>
</organism>
<dbReference type="SUPFAM" id="SSF101898">
    <property type="entry name" value="NHL repeat"/>
    <property type="match status" value="1"/>
</dbReference>
<dbReference type="CDD" id="cd05819">
    <property type="entry name" value="NHL"/>
    <property type="match status" value="1"/>
</dbReference>
<dbReference type="InterPro" id="IPR036439">
    <property type="entry name" value="Dockerin_dom_sf"/>
</dbReference>
<dbReference type="GO" id="GO:0000272">
    <property type="term" value="P:polysaccharide catabolic process"/>
    <property type="evidence" value="ECO:0007669"/>
    <property type="project" value="InterPro"/>
</dbReference>
<dbReference type="SUPFAM" id="SSF63829">
    <property type="entry name" value="Calcium-dependent phosphotriesterase"/>
    <property type="match status" value="2"/>
</dbReference>
<dbReference type="InterPro" id="IPR022409">
    <property type="entry name" value="PKD/Chitinase_dom"/>
</dbReference>
<dbReference type="GeneID" id="74308231"/>
<dbReference type="PANTHER" id="PTHR24104:SF25">
    <property type="entry name" value="PROTEIN LIN-41"/>
    <property type="match status" value="1"/>
</dbReference>
<protein>
    <submittedName>
        <fullName evidence="3">6-bladed beta-propeller</fullName>
    </submittedName>
</protein>
<dbReference type="CDD" id="cd00146">
    <property type="entry name" value="PKD"/>
    <property type="match status" value="1"/>
</dbReference>
<dbReference type="InterPro" id="IPR000601">
    <property type="entry name" value="PKD_dom"/>
</dbReference>
<dbReference type="FunFam" id="2.60.40.10:FF:000270">
    <property type="entry name" value="Cell surface protein"/>
    <property type="match status" value="1"/>
</dbReference>
<dbReference type="SUPFAM" id="SSF49299">
    <property type="entry name" value="PKD domain"/>
    <property type="match status" value="1"/>
</dbReference>
<dbReference type="Proteomes" id="UP001060368">
    <property type="component" value="Chromosome"/>
</dbReference>
<name>A0A9E7PKM0_9EURY</name>
<dbReference type="PROSITE" id="PS51125">
    <property type="entry name" value="NHL"/>
    <property type="match status" value="12"/>
</dbReference>
<dbReference type="RefSeq" id="WP_257742031.1">
    <property type="nucleotide sequence ID" value="NZ_CP096115.1"/>
</dbReference>
<dbReference type="AlphaFoldDB" id="A0A9E7PKM0"/>
<dbReference type="CDD" id="cd14955">
    <property type="entry name" value="NHL_like_4"/>
    <property type="match status" value="2"/>
</dbReference>
<keyword evidence="1" id="KW-0677">Repeat</keyword>
<dbReference type="Gene3D" id="2.80.10.50">
    <property type="match status" value="1"/>
</dbReference>
<dbReference type="PROSITE" id="PS50093">
    <property type="entry name" value="PKD"/>
    <property type="match status" value="1"/>
</dbReference>
<dbReference type="Gene3D" id="1.10.1330.10">
    <property type="entry name" value="Dockerin domain"/>
    <property type="match status" value="1"/>
</dbReference>
<sequence length="1277" mass="136282">MKSLKYFLIVLAVISVSALLGIASAQGPESSDADTLCILNADSPDYEFVFKWGSYGTYGSPAGVAVDSAGNMYISDFPNHCVWKFDSNGILVSTWGSESAGDGQFSRPEGIAVDYSGNVYVADTYNSCIQKFDGYGTFICKWGSEGAGDGQFSRPEGIAADGSGNVYVADCWNHRIQKFDSDGTFICTWGIKGTADGQFNYPGGAAVDYSGNVYVSDTCNCRVQKFDSNGTFICTWGREGTGDGQFSRPEGITADDSGNVYVVDNENFLVQKFDLNGTFISKWGSYGEGDGQFDYPSGITVDNSGNVCVADTENHRIQKFDSDGTWLSGIFLSPLTGYLDCPKGIAVDNSGSLYVADSENSRIQKFGNDGTFISEFGSKGTGDGLFYYPENIAVDSSGSIYIADTYNYRIQKFSSDGTFISTWGIKGSGDGQFEQPRGIAADSSGSIYVVDTNNHRIQKFGSDGTFICTWGQEGTGEGQFHYPRGAAADSSGNVYIADSCNHRIQKFGSDGTFICTWGQEGTGEGQFKNPDEIFVDNSGNVFVADHRNHRIQKFDSDGTFICTWGSEGTGDGQFRYPEGIGADNSGNIYVADSYNNRIQVFAPVTDPVCTSREIHSSALFSGGETKVTISIKNAEGKPLVLKEQVPAGWMVSRGIDSADSFSFGQDIAQWEWTEVSGENLSINYQLKTPESAETGIYSLNGTLFGQNGIICSIGGNNTINVTKTPPSPAIEWQRCLGGSNDDSANSVSLTSDGGYIATGYTQSDDGDVSGNHGSGDLWVVKLSDAGSLLWQKCLGGSNWDEGRSISQTSNGGYIATGFTCSTDGDVSGNHGYRDLWVVRLSDEGTLMWQRCFGGNSTDSGQSISRTSDGGYIVAGYTKSDDGDVSGNHGLIDVWVVKMSENGTLEWQKCLGGSNYDESFSIHQTSDGGYIVGGYTKSDDGDVSGNHGSVDVWVVRLSENGTLKWQKCLGGSETDVGYDISLTSDGGYILTGYTYSDDGDVSGNHGCEMWVVKLSGDGTLEWQKCLGGSYESNGSGIVQTSDGGYIVAGTTYSNDGDVSGNHGCYDIWIVRLSESGTLKWQKCLGGSNWDFGFSISQVSDGGYIVAGYAGSDDGNVFGNHGDYDVWAVKLAPDSGEIAPVAGFTVDQTNGTLPVTVKFTDLSTGSPVSWNWSFGDGETSTLQNPEHNYTSPGNYTVSLTVTDNAGSDTETKTEYIIVYPKGDFNHNGRVDIGDAAIVSYMVINKAPVDLKADFNVNGAVDIGDASKIAYYVAGKTGSL</sequence>
<dbReference type="Pfam" id="PF01436">
    <property type="entry name" value="NHL"/>
    <property type="match status" value="12"/>
</dbReference>
<dbReference type="SUPFAM" id="SSF63446">
    <property type="entry name" value="Type I dockerin domain"/>
    <property type="match status" value="1"/>
</dbReference>
<dbReference type="GO" id="GO:0008270">
    <property type="term" value="F:zinc ion binding"/>
    <property type="evidence" value="ECO:0007669"/>
    <property type="project" value="UniProtKB-KW"/>
</dbReference>
<feature type="domain" description="PKD" evidence="2">
    <location>
        <begin position="1138"/>
        <end position="1216"/>
    </location>
</feature>
<dbReference type="InterPro" id="IPR013783">
    <property type="entry name" value="Ig-like_fold"/>
</dbReference>
<dbReference type="InterPro" id="IPR050952">
    <property type="entry name" value="TRIM-NHL_E3_ligases"/>
</dbReference>
<dbReference type="InterPro" id="IPR001258">
    <property type="entry name" value="NHL_repeat"/>
</dbReference>
<evidence type="ECO:0000313" key="3">
    <source>
        <dbReference type="EMBL" id="UUX91879.1"/>
    </source>
</evidence>
<dbReference type="PANTHER" id="PTHR24104">
    <property type="entry name" value="E3 UBIQUITIN-PROTEIN LIGASE NHLRC1-RELATED"/>
    <property type="match status" value="1"/>
</dbReference>
<dbReference type="EMBL" id="CP096115">
    <property type="protein sequence ID" value="UUX91879.1"/>
    <property type="molecule type" value="Genomic_DNA"/>
</dbReference>
<dbReference type="Gene3D" id="2.120.10.30">
    <property type="entry name" value="TolB, C-terminal domain"/>
    <property type="match status" value="6"/>
</dbReference>
<proteinExistence type="predicted"/>
<dbReference type="Gene3D" id="2.60.40.10">
    <property type="entry name" value="Immunoglobulins"/>
    <property type="match status" value="1"/>
</dbReference>
<dbReference type="InterPro" id="IPR011042">
    <property type="entry name" value="6-blade_b-propeller_TolB-like"/>
</dbReference>
<dbReference type="KEGG" id="mend:L6E24_10980"/>
<reference evidence="3" key="1">
    <citation type="submission" date="2022-04" db="EMBL/GenBank/DDBJ databases">
        <title>Complete genome of Methanoplanus endosymbiosus DSM 3599.</title>
        <authorList>
            <person name="Chen S.-C."/>
            <person name="You Y.-T."/>
            <person name="Zhou Y.-Z."/>
            <person name="Lai M.-C."/>
        </authorList>
    </citation>
    <scope>NUCLEOTIDE SEQUENCE</scope>
    <source>
        <strain evidence="3">DSM 3599</strain>
    </source>
</reference>
<evidence type="ECO:0000313" key="4">
    <source>
        <dbReference type="Proteomes" id="UP001060368"/>
    </source>
</evidence>
<dbReference type="SMART" id="SM00089">
    <property type="entry name" value="PKD"/>
    <property type="match status" value="1"/>
</dbReference>